<dbReference type="InterPro" id="IPR027051">
    <property type="entry name" value="XdhC_Rossmann_dom"/>
</dbReference>
<organism evidence="3 4">
    <name type="scientific">Roseibacillus persicicus</name>
    <dbReference type="NCBI Taxonomy" id="454148"/>
    <lineage>
        <taxon>Bacteria</taxon>
        <taxon>Pseudomonadati</taxon>
        <taxon>Verrucomicrobiota</taxon>
        <taxon>Verrucomicrobiia</taxon>
        <taxon>Verrucomicrobiales</taxon>
        <taxon>Verrucomicrobiaceae</taxon>
        <taxon>Roseibacillus</taxon>
    </lineage>
</organism>
<evidence type="ECO:0000313" key="3">
    <source>
        <dbReference type="EMBL" id="GHC50174.1"/>
    </source>
</evidence>
<feature type="domain" description="XdhC- CoxI" evidence="1">
    <location>
        <begin position="17"/>
        <end position="78"/>
    </location>
</feature>
<dbReference type="InterPro" id="IPR036291">
    <property type="entry name" value="NAD(P)-bd_dom_sf"/>
</dbReference>
<dbReference type="EMBL" id="BMXI01000005">
    <property type="protein sequence ID" value="GHC50174.1"/>
    <property type="molecule type" value="Genomic_DNA"/>
</dbReference>
<proteinExistence type="predicted"/>
<protein>
    <submittedName>
        <fullName evidence="3">Xanthine dehydrogenase accessory protein XdhC</fullName>
    </submittedName>
</protein>
<dbReference type="SUPFAM" id="SSF51735">
    <property type="entry name" value="NAD(P)-binding Rossmann-fold domains"/>
    <property type="match status" value="1"/>
</dbReference>
<dbReference type="RefSeq" id="WP_189569230.1">
    <property type="nucleotide sequence ID" value="NZ_BMXI01000005.1"/>
</dbReference>
<feature type="domain" description="XdhC Rossmann" evidence="2">
    <location>
        <begin position="113"/>
        <end position="257"/>
    </location>
</feature>
<sequence>MSEVDSSEVWLQAGEAAANGRAGVVVTLTGARGSIPGTVGAKALVGESGIQAGNLGGGKVEAAVIREAHRLQAEDGPVVQAVTWNLQRDLGMTCGGEVSFLFERLGGADSWHIVVCGAGHVAQALVPLLASLPCRIDVVDPRPEWLSRVRPHLAVSTHGGEDYLSAAWQVIRPHSFVICVTQGHGTDLPIVRWVLESVPEVPFLGVIGSEVKRAKLMSELRAAQLGEDLLEKITCPLGLPIGGNHPSEIAISIAAQLLEKRAQF</sequence>
<dbReference type="PANTHER" id="PTHR30388:SF6">
    <property type="entry name" value="XANTHINE DEHYDROGENASE SUBUNIT A-RELATED"/>
    <property type="match status" value="1"/>
</dbReference>
<reference evidence="3" key="1">
    <citation type="journal article" date="2014" name="Int. J. Syst. Evol. Microbiol.">
        <title>Complete genome sequence of Corynebacterium casei LMG S-19264T (=DSM 44701T), isolated from a smear-ripened cheese.</title>
        <authorList>
            <consortium name="US DOE Joint Genome Institute (JGI-PGF)"/>
            <person name="Walter F."/>
            <person name="Albersmeier A."/>
            <person name="Kalinowski J."/>
            <person name="Ruckert C."/>
        </authorList>
    </citation>
    <scope>NUCLEOTIDE SEQUENCE</scope>
    <source>
        <strain evidence="3">KCTC 12988</strain>
    </source>
</reference>
<dbReference type="PANTHER" id="PTHR30388">
    <property type="entry name" value="ALDEHYDE OXIDOREDUCTASE MOLYBDENUM COFACTOR ASSEMBLY PROTEIN"/>
    <property type="match status" value="1"/>
</dbReference>
<evidence type="ECO:0000259" key="2">
    <source>
        <dbReference type="Pfam" id="PF13478"/>
    </source>
</evidence>
<dbReference type="Proteomes" id="UP000644507">
    <property type="component" value="Unassembled WGS sequence"/>
</dbReference>
<dbReference type="Gene3D" id="3.40.50.720">
    <property type="entry name" value="NAD(P)-binding Rossmann-like Domain"/>
    <property type="match status" value="1"/>
</dbReference>
<dbReference type="Pfam" id="PF13478">
    <property type="entry name" value="XdhC_C"/>
    <property type="match status" value="1"/>
</dbReference>
<dbReference type="AlphaFoldDB" id="A0A918WIS6"/>
<gene>
    <name evidence="3" type="ORF">GCM10007100_15320</name>
</gene>
<comment type="caution">
    <text evidence="3">The sequence shown here is derived from an EMBL/GenBank/DDBJ whole genome shotgun (WGS) entry which is preliminary data.</text>
</comment>
<dbReference type="InterPro" id="IPR003777">
    <property type="entry name" value="XdhC_CoxI"/>
</dbReference>
<keyword evidence="4" id="KW-1185">Reference proteome</keyword>
<evidence type="ECO:0000259" key="1">
    <source>
        <dbReference type="Pfam" id="PF02625"/>
    </source>
</evidence>
<dbReference type="Pfam" id="PF02625">
    <property type="entry name" value="XdhC_CoxI"/>
    <property type="match status" value="1"/>
</dbReference>
<name>A0A918WIS6_9BACT</name>
<accession>A0A918WIS6</accession>
<reference evidence="3" key="2">
    <citation type="submission" date="2020-09" db="EMBL/GenBank/DDBJ databases">
        <authorList>
            <person name="Sun Q."/>
            <person name="Kim S."/>
        </authorList>
    </citation>
    <scope>NUCLEOTIDE SEQUENCE</scope>
    <source>
        <strain evidence="3">KCTC 12988</strain>
    </source>
</reference>
<evidence type="ECO:0000313" key="4">
    <source>
        <dbReference type="Proteomes" id="UP000644507"/>
    </source>
</evidence>
<dbReference type="InterPro" id="IPR052698">
    <property type="entry name" value="MoCofactor_Util/Proc"/>
</dbReference>